<keyword evidence="1" id="KW-0378">Hydrolase</keyword>
<comment type="caution">
    <text evidence="3">The sequence shown here is derived from an EMBL/GenBank/DDBJ whole genome shotgun (WGS) entry which is preliminary data.</text>
</comment>
<dbReference type="EMBL" id="JAGFBM010000008">
    <property type="protein sequence ID" value="MBO3085791.1"/>
    <property type="molecule type" value="Genomic_DNA"/>
</dbReference>
<keyword evidence="4" id="KW-1185">Reference proteome</keyword>
<proteinExistence type="predicted"/>
<dbReference type="InterPro" id="IPR052016">
    <property type="entry name" value="Bact_Sigma-Reg"/>
</dbReference>
<name>A0ABS3SLE2_9CELL</name>
<dbReference type="SUPFAM" id="SSF81606">
    <property type="entry name" value="PP2C-like"/>
    <property type="match status" value="1"/>
</dbReference>
<dbReference type="PANTHER" id="PTHR43156">
    <property type="entry name" value="STAGE II SPORULATION PROTEIN E-RELATED"/>
    <property type="match status" value="1"/>
</dbReference>
<dbReference type="InterPro" id="IPR036457">
    <property type="entry name" value="PPM-type-like_dom_sf"/>
</dbReference>
<dbReference type="PANTHER" id="PTHR43156:SF2">
    <property type="entry name" value="STAGE II SPORULATION PROTEIN E"/>
    <property type="match status" value="1"/>
</dbReference>
<sequence>MGGNEPEDQEASGALAALTTLLRETHLAPPDLLPSAVQDAARYLGAQTTVYLADYSQSVLVPMPVGPETAPVLPIDSTLAGRAYRMLTVQSAEAAEEPHLWMPIIDGVERLGVLKLVVRDPADLTDPAFQKRCWWFTHYLGHMISIVDAFGDAVDKVRRQRPRSVSAELIWQLLPPLTAGTDKVLVSGKLEPSSTVGGDVFDYALSDDTARFAILDATGHDLRSGLAAATALAAYRNSRRQGRGLFDQTEAIHRAVRDEFAGRMYASGIVGQLDLRSGLLQYLSAGHPPPLLLRGGKVVKTLSGGHRPLLGLDTGSVEIAEESLEPGDVIALYTDGVTEARDPEQQFFGIDRLVDFLEREAAQGTPLPETVRRVCRRIMEYQNGVLQDDATVLLLHWTTTGQELLDPTI</sequence>
<evidence type="ECO:0000259" key="2">
    <source>
        <dbReference type="SMART" id="SM00331"/>
    </source>
</evidence>
<dbReference type="SMART" id="SM00331">
    <property type="entry name" value="PP2C_SIG"/>
    <property type="match status" value="1"/>
</dbReference>
<feature type="domain" description="PPM-type phosphatase" evidence="2">
    <location>
        <begin position="181"/>
        <end position="397"/>
    </location>
</feature>
<evidence type="ECO:0000256" key="1">
    <source>
        <dbReference type="ARBA" id="ARBA00022801"/>
    </source>
</evidence>
<dbReference type="RefSeq" id="WP_208290042.1">
    <property type="nucleotide sequence ID" value="NZ_JAGFBM010000008.1"/>
</dbReference>
<gene>
    <name evidence="3" type="ORF">J4035_14195</name>
</gene>
<reference evidence="3 4" key="1">
    <citation type="submission" date="2021-03" db="EMBL/GenBank/DDBJ databases">
        <title>novel species in genus Cellulomonas.</title>
        <authorList>
            <person name="Zhang G."/>
        </authorList>
    </citation>
    <scope>NUCLEOTIDE SEQUENCE [LARGE SCALE GENOMIC DNA]</scope>
    <source>
        <strain evidence="4">zg-ZUI188</strain>
    </source>
</reference>
<protein>
    <submittedName>
        <fullName evidence="3">Serine/threonine-protein phosphatase</fullName>
    </submittedName>
</protein>
<dbReference type="Gene3D" id="3.60.40.10">
    <property type="entry name" value="PPM-type phosphatase domain"/>
    <property type="match status" value="1"/>
</dbReference>
<accession>A0ABS3SLE2</accession>
<dbReference type="Proteomes" id="UP000678317">
    <property type="component" value="Unassembled WGS sequence"/>
</dbReference>
<evidence type="ECO:0000313" key="4">
    <source>
        <dbReference type="Proteomes" id="UP000678317"/>
    </source>
</evidence>
<dbReference type="InterPro" id="IPR001932">
    <property type="entry name" value="PPM-type_phosphatase-like_dom"/>
</dbReference>
<evidence type="ECO:0000313" key="3">
    <source>
        <dbReference type="EMBL" id="MBO3085791.1"/>
    </source>
</evidence>
<dbReference type="Pfam" id="PF07228">
    <property type="entry name" value="SpoIIE"/>
    <property type="match status" value="1"/>
</dbReference>
<organism evidence="3 4">
    <name type="scientific">Cellulomonas fengjieae</name>
    <dbReference type="NCBI Taxonomy" id="2819978"/>
    <lineage>
        <taxon>Bacteria</taxon>
        <taxon>Bacillati</taxon>
        <taxon>Actinomycetota</taxon>
        <taxon>Actinomycetes</taxon>
        <taxon>Micrococcales</taxon>
        <taxon>Cellulomonadaceae</taxon>
        <taxon>Cellulomonas</taxon>
    </lineage>
</organism>